<dbReference type="SUPFAM" id="SSF50249">
    <property type="entry name" value="Nucleic acid-binding proteins"/>
    <property type="match status" value="1"/>
</dbReference>
<feature type="domain" description="ATP-dependent DNA ligase family profile" evidence="2">
    <location>
        <begin position="11"/>
        <end position="131"/>
    </location>
</feature>
<dbReference type="Proteomes" id="UP000177811">
    <property type="component" value="Unassembled WGS sequence"/>
</dbReference>
<reference evidence="3 4" key="1">
    <citation type="journal article" date="2016" name="Nat. Commun.">
        <title>Thousands of microbial genomes shed light on interconnected biogeochemical processes in an aquifer system.</title>
        <authorList>
            <person name="Anantharaman K."/>
            <person name="Brown C.T."/>
            <person name="Hug L.A."/>
            <person name="Sharon I."/>
            <person name="Castelle C.J."/>
            <person name="Probst A.J."/>
            <person name="Thomas B.C."/>
            <person name="Singh A."/>
            <person name="Wilkins M.J."/>
            <person name="Karaoz U."/>
            <person name="Brodie E.L."/>
            <person name="Williams K.H."/>
            <person name="Hubbard S.S."/>
            <person name="Banfield J.F."/>
        </authorList>
    </citation>
    <scope>NUCLEOTIDE SEQUENCE [LARGE SCALE GENOMIC DNA]</scope>
</reference>
<dbReference type="Gene3D" id="3.30.470.30">
    <property type="entry name" value="DNA ligase/mRNA capping enzyme"/>
    <property type="match status" value="1"/>
</dbReference>
<dbReference type="GO" id="GO:0003910">
    <property type="term" value="F:DNA ligase (ATP) activity"/>
    <property type="evidence" value="ECO:0007669"/>
    <property type="project" value="UniProtKB-EC"/>
</dbReference>
<comment type="catalytic activity">
    <reaction evidence="1">
        <text>ATP + (deoxyribonucleotide)n-3'-hydroxyl + 5'-phospho-(deoxyribonucleotide)m = (deoxyribonucleotide)n+m + AMP + diphosphate.</text>
        <dbReference type="EC" id="6.5.1.1"/>
    </reaction>
</comment>
<comment type="caution">
    <text evidence="3">The sequence shown here is derived from an EMBL/GenBank/DDBJ whole genome shotgun (WGS) entry which is preliminary data.</text>
</comment>
<dbReference type="EMBL" id="MHQL01000001">
    <property type="protein sequence ID" value="OHA04102.1"/>
    <property type="molecule type" value="Genomic_DNA"/>
</dbReference>
<dbReference type="GO" id="GO:0006281">
    <property type="term" value="P:DNA repair"/>
    <property type="evidence" value="ECO:0007669"/>
    <property type="project" value="InterPro"/>
</dbReference>
<dbReference type="SUPFAM" id="SSF56091">
    <property type="entry name" value="DNA ligase/mRNA capping enzyme, catalytic domain"/>
    <property type="match status" value="1"/>
</dbReference>
<dbReference type="GO" id="GO:0005524">
    <property type="term" value="F:ATP binding"/>
    <property type="evidence" value="ECO:0007669"/>
    <property type="project" value="InterPro"/>
</dbReference>
<sequence length="305" mass="34476">MLALERAGRLINTRKRDGYRVLAVHLSSGVHLYTRGIQDITERFPAVVEELRGLRLPHGTLTDGELLYQKGGRDDLGSVTRLVTMSSSDAVMYQGLHGSANYMMFDVVVFGGRVVSTLSHAERIGMVRGFFTGKVCVRVFDRVFPIEVLSCSLKEAEAKVRANRWEGLVLYDGRKASAFRLDGKSALPPRPEGCWKRKPILEDDFFVRTWVRGSGKNKDRMGKLPLLQIDPNTGADISCGEVGSGFEDAEREVFARAKYPLVVEVRFDERYPSGALRNARFLRRREDKKWNECVCPKEYAPKKKK</sequence>
<dbReference type="GO" id="GO:0006310">
    <property type="term" value="P:DNA recombination"/>
    <property type="evidence" value="ECO:0007669"/>
    <property type="project" value="InterPro"/>
</dbReference>
<dbReference type="Gene3D" id="2.40.50.140">
    <property type="entry name" value="Nucleic acid-binding proteins"/>
    <property type="match status" value="1"/>
</dbReference>
<organism evidence="3 4">
    <name type="scientific">Candidatus Sungbacteria bacterium RIFCSPHIGHO2_02_FULL_51_29</name>
    <dbReference type="NCBI Taxonomy" id="1802273"/>
    <lineage>
        <taxon>Bacteria</taxon>
        <taxon>Candidatus Sungiibacteriota</taxon>
    </lineage>
</organism>
<dbReference type="Pfam" id="PF01068">
    <property type="entry name" value="DNA_ligase_A_M"/>
    <property type="match status" value="1"/>
</dbReference>
<evidence type="ECO:0000313" key="3">
    <source>
        <dbReference type="EMBL" id="OHA04102.1"/>
    </source>
</evidence>
<dbReference type="InterPro" id="IPR012340">
    <property type="entry name" value="NA-bd_OB-fold"/>
</dbReference>
<evidence type="ECO:0000256" key="1">
    <source>
        <dbReference type="ARBA" id="ARBA00034003"/>
    </source>
</evidence>
<dbReference type="AlphaFoldDB" id="A0A1G2L011"/>
<proteinExistence type="predicted"/>
<evidence type="ECO:0000313" key="4">
    <source>
        <dbReference type="Proteomes" id="UP000177811"/>
    </source>
</evidence>
<protein>
    <recommendedName>
        <fullName evidence="2">ATP-dependent DNA ligase family profile domain-containing protein</fullName>
    </recommendedName>
</protein>
<accession>A0A1G2L011</accession>
<name>A0A1G2L011_9BACT</name>
<dbReference type="InterPro" id="IPR012310">
    <property type="entry name" value="DNA_ligase_ATP-dep_cent"/>
</dbReference>
<evidence type="ECO:0000259" key="2">
    <source>
        <dbReference type="Pfam" id="PF01068"/>
    </source>
</evidence>
<gene>
    <name evidence="3" type="ORF">A3C16_02130</name>
</gene>